<dbReference type="GO" id="GO:0005524">
    <property type="term" value="F:ATP binding"/>
    <property type="evidence" value="ECO:0007669"/>
    <property type="project" value="InterPro"/>
</dbReference>
<proteinExistence type="inferred from homology"/>
<dbReference type="Gene3D" id="1.20.58.1980">
    <property type="match status" value="1"/>
</dbReference>
<reference evidence="3" key="2">
    <citation type="submission" date="2023-11" db="UniProtKB">
        <authorList>
            <consortium name="WormBaseParasite"/>
        </authorList>
    </citation>
    <scope>IDENTIFICATION</scope>
</reference>
<comment type="caution">
    <text evidence="1">Lacks conserved residue(s) required for the propagation of feature annotation.</text>
</comment>
<dbReference type="InterPro" id="IPR027417">
    <property type="entry name" value="P-loop_NTPase"/>
</dbReference>
<dbReference type="SUPFAM" id="SSF52540">
    <property type="entry name" value="P-loop containing nucleoside triphosphate hydrolases"/>
    <property type="match status" value="1"/>
</dbReference>
<dbReference type="GO" id="GO:0008017">
    <property type="term" value="F:microtubule binding"/>
    <property type="evidence" value="ECO:0007669"/>
    <property type="project" value="InterPro"/>
</dbReference>
<dbReference type="GO" id="GO:0003777">
    <property type="term" value="F:microtubule motor activity"/>
    <property type="evidence" value="ECO:0007669"/>
    <property type="project" value="InterPro"/>
</dbReference>
<dbReference type="GO" id="GO:0007018">
    <property type="term" value="P:microtubule-based movement"/>
    <property type="evidence" value="ECO:0007669"/>
    <property type="project" value="InterPro"/>
</dbReference>
<dbReference type="AlphaFoldDB" id="A0A183VRF2"/>
<accession>A0A183VRF2</accession>
<name>A0A183VRF2_TRIRE</name>
<protein>
    <submittedName>
        <fullName evidence="3">Kinesin motor domain-containing protein</fullName>
    </submittedName>
</protein>
<evidence type="ECO:0000256" key="1">
    <source>
        <dbReference type="PROSITE-ProRule" id="PRU00283"/>
    </source>
</evidence>
<dbReference type="OrthoDB" id="3176171at2759"/>
<dbReference type="PROSITE" id="PS50067">
    <property type="entry name" value="KINESIN_MOTOR_2"/>
    <property type="match status" value="1"/>
</dbReference>
<dbReference type="Proteomes" id="UP000050795">
    <property type="component" value="Unassembled WGS sequence"/>
</dbReference>
<evidence type="ECO:0000313" key="3">
    <source>
        <dbReference type="WBParaSite" id="TREG1_58360.1"/>
    </source>
</evidence>
<reference evidence="2" key="1">
    <citation type="submission" date="2022-06" db="EMBL/GenBank/DDBJ databases">
        <authorList>
            <person name="Berger JAMES D."/>
            <person name="Berger JAMES D."/>
        </authorList>
    </citation>
    <scope>NUCLEOTIDE SEQUENCE [LARGE SCALE GENOMIC DNA]</scope>
</reference>
<keyword evidence="2" id="KW-1185">Reference proteome</keyword>
<dbReference type="WBParaSite" id="TREG1_58360.1">
    <property type="protein sequence ID" value="TREG1_58360.1"/>
    <property type="gene ID" value="TREG1_58360"/>
</dbReference>
<evidence type="ECO:0000313" key="2">
    <source>
        <dbReference type="Proteomes" id="UP000050795"/>
    </source>
</evidence>
<comment type="similarity">
    <text evidence="1">Belongs to the TRAFAC class myosin-kinesin ATPase superfamily. Kinesin family.</text>
</comment>
<organism evidence="2 3">
    <name type="scientific">Trichobilharzia regenti</name>
    <name type="common">Nasal bird schistosome</name>
    <dbReference type="NCBI Taxonomy" id="157069"/>
    <lineage>
        <taxon>Eukaryota</taxon>
        <taxon>Metazoa</taxon>
        <taxon>Spiralia</taxon>
        <taxon>Lophotrochozoa</taxon>
        <taxon>Platyhelminthes</taxon>
        <taxon>Trematoda</taxon>
        <taxon>Digenea</taxon>
        <taxon>Strigeidida</taxon>
        <taxon>Schistosomatoidea</taxon>
        <taxon>Schistosomatidae</taxon>
        <taxon>Trichobilharzia</taxon>
    </lineage>
</organism>
<sequence length="170" mass="18973">MVMCCSPAGYNDAETKSTLMFGMLANTIKNLVKVNEEITAYEWRRRYAREREKVGKSHNTVSHLKSELKRWRDSETVNQIDWSTENQYAAAIDDTRDSITTPSVPSTPMLDSVCTHTPRSYGLTNASAGYTSGRVTVGASVASRASVEAEELQLLYKQLDEKDDAINKQA</sequence>
<dbReference type="InterPro" id="IPR001752">
    <property type="entry name" value="Kinesin_motor_dom"/>
</dbReference>